<keyword evidence="3" id="KW-0813">Transport</keyword>
<evidence type="ECO:0000256" key="9">
    <source>
        <dbReference type="ARBA" id="ARBA00023136"/>
    </source>
</evidence>
<keyword evidence="6" id="KW-0375">Hydrogen ion transport</keyword>
<feature type="transmembrane region" description="Helical" evidence="11">
    <location>
        <begin position="39"/>
        <end position="59"/>
    </location>
</feature>
<dbReference type="Pfam" id="PF03189">
    <property type="entry name" value="Otopetrin"/>
    <property type="match status" value="1"/>
</dbReference>
<evidence type="ECO:0000256" key="4">
    <source>
        <dbReference type="ARBA" id="ARBA00022475"/>
    </source>
</evidence>
<evidence type="ECO:0000256" key="8">
    <source>
        <dbReference type="ARBA" id="ARBA00023065"/>
    </source>
</evidence>
<dbReference type="GO" id="GO:0005886">
    <property type="term" value="C:plasma membrane"/>
    <property type="evidence" value="ECO:0007669"/>
    <property type="project" value="UniProtKB-SubCell"/>
</dbReference>
<feature type="transmembrane region" description="Helical" evidence="11">
    <location>
        <begin position="115"/>
        <end position="136"/>
    </location>
</feature>
<protein>
    <submittedName>
        <fullName evidence="12 14">Otopetrin 2</fullName>
    </submittedName>
</protein>
<gene>
    <name evidence="12" type="ORF">EgrG_002029300</name>
</gene>
<keyword evidence="4" id="KW-1003">Cell membrane</keyword>
<keyword evidence="5 11" id="KW-0812">Transmembrane</keyword>
<dbReference type="OrthoDB" id="6429739at2759"/>
<dbReference type="PANTHER" id="PTHR21522">
    <property type="entry name" value="PROTON CHANNEL OTOP"/>
    <property type="match status" value="1"/>
</dbReference>
<dbReference type="WBParaSite" id="EgrG_002029300">
    <property type="protein sequence ID" value="EgrG_002029300"/>
    <property type="gene ID" value="EgrG_002029300"/>
</dbReference>
<evidence type="ECO:0000313" key="13">
    <source>
        <dbReference type="Proteomes" id="UP000492820"/>
    </source>
</evidence>
<name>A0A068WQD7_ECHGR</name>
<dbReference type="PANTHER" id="PTHR21522:SF32">
    <property type="entry name" value="OTOPETRIN-2"/>
    <property type="match status" value="1"/>
</dbReference>
<dbReference type="GO" id="GO:0015252">
    <property type="term" value="F:proton channel activity"/>
    <property type="evidence" value="ECO:0007669"/>
    <property type="project" value="InterPro"/>
</dbReference>
<dbReference type="AlphaFoldDB" id="A0A068WQD7"/>
<evidence type="ECO:0000256" key="6">
    <source>
        <dbReference type="ARBA" id="ARBA00022781"/>
    </source>
</evidence>
<dbReference type="InterPro" id="IPR004878">
    <property type="entry name" value="Otopetrin"/>
</dbReference>
<evidence type="ECO:0000256" key="2">
    <source>
        <dbReference type="ARBA" id="ARBA00006513"/>
    </source>
</evidence>
<sequence length="247" mass="27495">MWEIKKISSTDGTCLAILIAIMLLTRTQSKKPTECQRSNKGLFIGLLLITGTLVGLTLVNTLLQQKSQCTALIIYQATDITLLFIGTGAVGVALFQMRVLAMRYLSEESALDANLLLVSLLGVLFYDLFILVPAAGANGNQRAVGLIFAGKAVLELLQSMLQLAEKPGRTMITFLLILNLAMWILKTFEFKHAATHPLYMTHYNELLWKFIINVALPLIVFFHFHSTVCLADVWSCTYRFYGTASLR</sequence>
<reference evidence="12" key="2">
    <citation type="submission" date="2014-06" db="EMBL/GenBank/DDBJ databases">
        <authorList>
            <person name="Aslett M."/>
        </authorList>
    </citation>
    <scope>NUCLEOTIDE SEQUENCE</scope>
</reference>
<proteinExistence type="inferred from homology"/>
<reference evidence="12 13" key="1">
    <citation type="journal article" date="2013" name="Nature">
        <title>The genomes of four tapeworm species reveal adaptations to parasitism.</title>
        <authorList>
            <person name="Tsai I.J."/>
            <person name="Zarowiecki M."/>
            <person name="Holroyd N."/>
            <person name="Garciarrubio A."/>
            <person name="Sanchez-Flores A."/>
            <person name="Brooks K.L."/>
            <person name="Tracey A."/>
            <person name="Bobes R.J."/>
            <person name="Fragoso G."/>
            <person name="Sciutto E."/>
            <person name="Aslett M."/>
            <person name="Beasley H."/>
            <person name="Bennett H.M."/>
            <person name="Cai J."/>
            <person name="Camicia F."/>
            <person name="Clark R."/>
            <person name="Cucher M."/>
            <person name="De Silva N."/>
            <person name="Day T.A."/>
            <person name="Deplazes P."/>
            <person name="Estrada K."/>
            <person name="Fernandez C."/>
            <person name="Holland P.W."/>
            <person name="Hou J."/>
            <person name="Hu S."/>
            <person name="Huckvale T."/>
            <person name="Hung S.S."/>
            <person name="Kamenetzky L."/>
            <person name="Keane J.A."/>
            <person name="Kiss F."/>
            <person name="Koziol U."/>
            <person name="Lambert O."/>
            <person name="Liu K."/>
            <person name="Luo X."/>
            <person name="Luo Y."/>
            <person name="Macchiaroli N."/>
            <person name="Nichol S."/>
            <person name="Paps J."/>
            <person name="Parkinson J."/>
            <person name="Pouchkina-Stantcheva N."/>
            <person name="Riddiford N."/>
            <person name="Rosenzvit M."/>
            <person name="Salinas G."/>
            <person name="Wasmuth J.D."/>
            <person name="Zamanian M."/>
            <person name="Zheng Y."/>
            <person name="Cai X."/>
            <person name="Soberon X."/>
            <person name="Olson P.D."/>
            <person name="Laclette J.P."/>
            <person name="Brehm K."/>
            <person name="Berriman M."/>
            <person name="Garciarrubio A."/>
            <person name="Bobes R.J."/>
            <person name="Fragoso G."/>
            <person name="Sanchez-Flores A."/>
            <person name="Estrada K."/>
            <person name="Cevallos M.A."/>
            <person name="Morett E."/>
            <person name="Gonzalez V."/>
            <person name="Portillo T."/>
            <person name="Ochoa-Leyva A."/>
            <person name="Jose M.V."/>
            <person name="Sciutto E."/>
            <person name="Landa A."/>
            <person name="Jimenez L."/>
            <person name="Valdes V."/>
            <person name="Carrero J.C."/>
            <person name="Larralde C."/>
            <person name="Morales-Montor J."/>
            <person name="Limon-Lason J."/>
            <person name="Soberon X."/>
            <person name="Laclette J.P."/>
        </authorList>
    </citation>
    <scope>NUCLEOTIDE SEQUENCE [LARGE SCALE GENOMIC DNA]</scope>
</reference>
<dbReference type="Proteomes" id="UP000492820">
    <property type="component" value="Unassembled WGS sequence"/>
</dbReference>
<evidence type="ECO:0000256" key="11">
    <source>
        <dbReference type="SAM" id="Phobius"/>
    </source>
</evidence>
<evidence type="ECO:0000256" key="7">
    <source>
        <dbReference type="ARBA" id="ARBA00022989"/>
    </source>
</evidence>
<evidence type="ECO:0000256" key="5">
    <source>
        <dbReference type="ARBA" id="ARBA00022692"/>
    </source>
</evidence>
<keyword evidence="7 11" id="KW-1133">Transmembrane helix</keyword>
<comment type="similarity">
    <text evidence="2">Belongs to the otopetrin family.</text>
</comment>
<reference evidence="14" key="3">
    <citation type="submission" date="2020-10" db="UniProtKB">
        <authorList>
            <consortium name="WormBaseParasite"/>
        </authorList>
    </citation>
    <scope>IDENTIFICATION</scope>
</reference>
<feature type="transmembrane region" description="Helical" evidence="11">
    <location>
        <begin position="71"/>
        <end position="95"/>
    </location>
</feature>
<keyword evidence="9 11" id="KW-0472">Membrane</keyword>
<organism evidence="12">
    <name type="scientific">Echinococcus granulosus</name>
    <name type="common">Hydatid tapeworm</name>
    <dbReference type="NCBI Taxonomy" id="6210"/>
    <lineage>
        <taxon>Eukaryota</taxon>
        <taxon>Metazoa</taxon>
        <taxon>Spiralia</taxon>
        <taxon>Lophotrochozoa</taxon>
        <taxon>Platyhelminthes</taxon>
        <taxon>Cestoda</taxon>
        <taxon>Eucestoda</taxon>
        <taxon>Cyclophyllidea</taxon>
        <taxon>Taeniidae</taxon>
        <taxon>Echinococcus</taxon>
        <taxon>Echinococcus granulosus group</taxon>
    </lineage>
</organism>
<accession>A0A068WQD7</accession>
<evidence type="ECO:0000313" key="14">
    <source>
        <dbReference type="WBParaSite" id="EgrG_002029300"/>
    </source>
</evidence>
<dbReference type="EMBL" id="LK028586">
    <property type="protein sequence ID" value="CDS22310.1"/>
    <property type="molecule type" value="Genomic_DNA"/>
</dbReference>
<keyword evidence="10" id="KW-0407">Ion channel</keyword>
<feature type="transmembrane region" description="Helical" evidence="11">
    <location>
        <begin position="206"/>
        <end position="224"/>
    </location>
</feature>
<evidence type="ECO:0000313" key="12">
    <source>
        <dbReference type="EMBL" id="CDS22310.1"/>
    </source>
</evidence>
<comment type="subcellular location">
    <subcellularLocation>
        <location evidence="1">Cell membrane</location>
        <topology evidence="1">Multi-pass membrane protein</topology>
    </subcellularLocation>
</comment>
<evidence type="ECO:0000256" key="3">
    <source>
        <dbReference type="ARBA" id="ARBA00022448"/>
    </source>
</evidence>
<keyword evidence="8" id="KW-0406">Ion transport</keyword>
<evidence type="ECO:0000256" key="10">
    <source>
        <dbReference type="ARBA" id="ARBA00023303"/>
    </source>
</evidence>
<feature type="transmembrane region" description="Helical" evidence="11">
    <location>
        <begin position="167"/>
        <end position="185"/>
    </location>
</feature>
<evidence type="ECO:0000256" key="1">
    <source>
        <dbReference type="ARBA" id="ARBA00004651"/>
    </source>
</evidence>